<dbReference type="OrthoDB" id="6385003at2"/>
<keyword evidence="3" id="KW-1185">Reference proteome</keyword>
<accession>A0A1H2Q8S3</accession>
<evidence type="ECO:0000313" key="3">
    <source>
        <dbReference type="Proteomes" id="UP000199592"/>
    </source>
</evidence>
<feature type="transmembrane region" description="Helical" evidence="1">
    <location>
        <begin position="9"/>
        <end position="30"/>
    </location>
</feature>
<dbReference type="Pfam" id="PF10067">
    <property type="entry name" value="DUF2306"/>
    <property type="match status" value="1"/>
</dbReference>
<keyword evidence="1" id="KW-0472">Membrane</keyword>
<evidence type="ECO:0000313" key="2">
    <source>
        <dbReference type="EMBL" id="SDW03583.1"/>
    </source>
</evidence>
<feature type="transmembrane region" description="Helical" evidence="1">
    <location>
        <begin position="179"/>
        <end position="200"/>
    </location>
</feature>
<proteinExistence type="predicted"/>
<reference evidence="3" key="1">
    <citation type="submission" date="2016-10" db="EMBL/GenBank/DDBJ databases">
        <authorList>
            <person name="Varghese N."/>
            <person name="Submissions S."/>
        </authorList>
    </citation>
    <scope>NUCLEOTIDE SEQUENCE [LARGE SCALE GENOMIC DNA]</scope>
    <source>
        <strain evidence="3">DSM 25030</strain>
    </source>
</reference>
<evidence type="ECO:0000256" key="1">
    <source>
        <dbReference type="SAM" id="Phobius"/>
    </source>
</evidence>
<gene>
    <name evidence="2" type="ORF">SAMN04487892_0126</name>
</gene>
<dbReference type="InterPro" id="IPR018750">
    <property type="entry name" value="DUF2306_membrane"/>
</dbReference>
<name>A0A1H2Q8S3_9FLAO</name>
<dbReference type="RefSeq" id="WP_090293795.1">
    <property type="nucleotide sequence ID" value="NZ_FNKI01000002.1"/>
</dbReference>
<protein>
    <submittedName>
        <fullName evidence="2">Predicted membrane protein</fullName>
    </submittedName>
</protein>
<organism evidence="2 3">
    <name type="scientific">Flagellimonas zhangzhouensis</name>
    <dbReference type="NCBI Taxonomy" id="1073328"/>
    <lineage>
        <taxon>Bacteria</taxon>
        <taxon>Pseudomonadati</taxon>
        <taxon>Bacteroidota</taxon>
        <taxon>Flavobacteriia</taxon>
        <taxon>Flavobacteriales</taxon>
        <taxon>Flavobacteriaceae</taxon>
        <taxon>Flagellimonas</taxon>
    </lineage>
</organism>
<sequence length="208" mass="23234">MAKTVRNKVAWIAFALLAIGIGLYPLSYLFAEEDFGLLLSKSDALLTNQIWNLAFYGHISLGGLALLMGWSQFSKKLRAKRLNLHRNLGKIYVVSVLISGLCGVYLGFFATGGIIPSIGFISLGVIWLFTTLRAYVAVKKKDLSLHQGMMVYSYAACFAAVTLRIWLPLLSILFGEFLIAYKIVAWLCWVPNIIFAHLWVRKKGLNLV</sequence>
<keyword evidence="1" id="KW-1133">Transmembrane helix</keyword>
<feature type="transmembrane region" description="Helical" evidence="1">
    <location>
        <begin position="50"/>
        <end position="70"/>
    </location>
</feature>
<dbReference type="AlphaFoldDB" id="A0A1H2Q8S3"/>
<feature type="transmembrane region" description="Helical" evidence="1">
    <location>
        <begin position="91"/>
        <end position="108"/>
    </location>
</feature>
<keyword evidence="1" id="KW-0812">Transmembrane</keyword>
<feature type="transmembrane region" description="Helical" evidence="1">
    <location>
        <begin position="148"/>
        <end position="167"/>
    </location>
</feature>
<dbReference type="Proteomes" id="UP000199592">
    <property type="component" value="Unassembled WGS sequence"/>
</dbReference>
<dbReference type="EMBL" id="FNMY01000001">
    <property type="protein sequence ID" value="SDW03583.1"/>
    <property type="molecule type" value="Genomic_DNA"/>
</dbReference>
<feature type="transmembrane region" description="Helical" evidence="1">
    <location>
        <begin position="114"/>
        <end position="136"/>
    </location>
</feature>